<comment type="caution">
    <text evidence="1">The sequence shown here is derived from an EMBL/GenBank/DDBJ whole genome shotgun (WGS) entry which is preliminary data.</text>
</comment>
<protein>
    <submittedName>
        <fullName evidence="1">Uncharacterized protein</fullName>
    </submittedName>
</protein>
<sequence length="68" mass="6743">MSLRLSGSRFKQLGGSTPPETNPTDGKIGPDGSTAPVETTTSGPSSGTEASGSNMVLIIGIVIAVVVL</sequence>
<gene>
    <name evidence="1" type="ORF">MENTE1834_LOCUS20510</name>
</gene>
<name>A0ACB0Z4C2_MELEN</name>
<accession>A0ACB0Z4C2</accession>
<dbReference type="Proteomes" id="UP001497535">
    <property type="component" value="Unassembled WGS sequence"/>
</dbReference>
<proteinExistence type="predicted"/>
<keyword evidence="2" id="KW-1185">Reference proteome</keyword>
<dbReference type="EMBL" id="CAVMJV010000024">
    <property type="protein sequence ID" value="CAK5073819.1"/>
    <property type="molecule type" value="Genomic_DNA"/>
</dbReference>
<evidence type="ECO:0000313" key="1">
    <source>
        <dbReference type="EMBL" id="CAK5073819.1"/>
    </source>
</evidence>
<organism evidence="1 2">
    <name type="scientific">Meloidogyne enterolobii</name>
    <name type="common">Root-knot nematode worm</name>
    <name type="synonym">Meloidogyne mayaguensis</name>
    <dbReference type="NCBI Taxonomy" id="390850"/>
    <lineage>
        <taxon>Eukaryota</taxon>
        <taxon>Metazoa</taxon>
        <taxon>Ecdysozoa</taxon>
        <taxon>Nematoda</taxon>
        <taxon>Chromadorea</taxon>
        <taxon>Rhabditida</taxon>
        <taxon>Tylenchina</taxon>
        <taxon>Tylenchomorpha</taxon>
        <taxon>Tylenchoidea</taxon>
        <taxon>Meloidogynidae</taxon>
        <taxon>Meloidogyninae</taxon>
        <taxon>Meloidogyne</taxon>
    </lineage>
</organism>
<reference evidence="1" key="1">
    <citation type="submission" date="2023-11" db="EMBL/GenBank/DDBJ databases">
        <authorList>
            <person name="Poullet M."/>
        </authorList>
    </citation>
    <scope>NUCLEOTIDE SEQUENCE</scope>
    <source>
        <strain evidence="1">E1834</strain>
    </source>
</reference>
<evidence type="ECO:0000313" key="2">
    <source>
        <dbReference type="Proteomes" id="UP001497535"/>
    </source>
</evidence>